<reference evidence="2 3" key="1">
    <citation type="journal article" date="2019" name="Nat. Microbiol.">
        <title>Mediterranean grassland soil C-N compound turnover is dependent on rainfall and depth, and is mediated by genomically divergent microorganisms.</title>
        <authorList>
            <person name="Diamond S."/>
            <person name="Andeer P.F."/>
            <person name="Li Z."/>
            <person name="Crits-Christoph A."/>
            <person name="Burstein D."/>
            <person name="Anantharaman K."/>
            <person name="Lane K.R."/>
            <person name="Thomas B.C."/>
            <person name="Pan C."/>
            <person name="Northen T.R."/>
            <person name="Banfield J.F."/>
        </authorList>
    </citation>
    <scope>NUCLEOTIDE SEQUENCE [LARGE SCALE GENOMIC DNA]</scope>
    <source>
        <strain evidence="2">WS_3</strain>
    </source>
</reference>
<evidence type="ECO:0000256" key="1">
    <source>
        <dbReference type="SAM" id="SignalP"/>
    </source>
</evidence>
<name>A0A538SDV5_UNCEI</name>
<dbReference type="EMBL" id="VBOT01000121">
    <property type="protein sequence ID" value="TMQ49551.1"/>
    <property type="molecule type" value="Genomic_DNA"/>
</dbReference>
<gene>
    <name evidence="2" type="ORF">E6K73_09755</name>
</gene>
<keyword evidence="1" id="KW-0732">Signal</keyword>
<accession>A0A538SDV5</accession>
<organism evidence="2 3">
    <name type="scientific">Eiseniibacteriota bacterium</name>
    <dbReference type="NCBI Taxonomy" id="2212470"/>
    <lineage>
        <taxon>Bacteria</taxon>
        <taxon>Candidatus Eiseniibacteriota</taxon>
    </lineage>
</organism>
<comment type="caution">
    <text evidence="2">The sequence shown here is derived from an EMBL/GenBank/DDBJ whole genome shotgun (WGS) entry which is preliminary data.</text>
</comment>
<protein>
    <recommendedName>
        <fullName evidence="4">Transporter</fullName>
    </recommendedName>
</protein>
<proteinExistence type="predicted"/>
<evidence type="ECO:0000313" key="3">
    <source>
        <dbReference type="Proteomes" id="UP000320184"/>
    </source>
</evidence>
<dbReference type="Proteomes" id="UP000320184">
    <property type="component" value="Unassembled WGS sequence"/>
</dbReference>
<feature type="chain" id="PRO_5022108143" description="Transporter" evidence="1">
    <location>
        <begin position="22"/>
        <end position="317"/>
    </location>
</feature>
<feature type="signal peptide" evidence="1">
    <location>
        <begin position="1"/>
        <end position="21"/>
    </location>
</feature>
<evidence type="ECO:0000313" key="2">
    <source>
        <dbReference type="EMBL" id="TMQ49551.1"/>
    </source>
</evidence>
<dbReference type="AlphaFoldDB" id="A0A538SDV5"/>
<evidence type="ECO:0008006" key="4">
    <source>
        <dbReference type="Google" id="ProtNLM"/>
    </source>
</evidence>
<sequence>MSLRKALLAPLASFLAVATVAASGRAGAWLPAPGEYYSEISADRFLATTFHDDGGDRERLGYAFEHRTLASYNELGWKKWASVVINLPFESVTARDLLSDRSETGLSDLTLGLRVKLMDGPVALAVQGDWTAPLGYEHDSLGVGAWLGTGRQDVSGEVQLGTPRRYTRGAGPWLGAGQQNFAGQLLLGAPLAKVGFLELAGGYHYQLETPVTDVIARGTVGLWLGPSLLVSGHYAGSIAQVGVQEPSAPDSTFDVQAHSVGPEVRYRLDDHLDLFVGSWHTLAGKNVVHQDRYYVGVAMKQTRFNRLQGFLGTRRRP</sequence>